<organism evidence="2 3">
    <name type="scientific">Shewanella psychropiezotolerans</name>
    <dbReference type="NCBI Taxonomy" id="2593655"/>
    <lineage>
        <taxon>Bacteria</taxon>
        <taxon>Pseudomonadati</taxon>
        <taxon>Pseudomonadota</taxon>
        <taxon>Gammaproteobacteria</taxon>
        <taxon>Alteromonadales</taxon>
        <taxon>Shewanellaceae</taxon>
        <taxon>Shewanella</taxon>
    </lineage>
</organism>
<protein>
    <submittedName>
        <fullName evidence="2">Uncharacterized protein</fullName>
    </submittedName>
</protein>
<evidence type="ECO:0000313" key="3">
    <source>
        <dbReference type="Proteomes" id="UP000315947"/>
    </source>
</evidence>
<reference evidence="2 3" key="1">
    <citation type="submission" date="2019-07" db="EMBL/GenBank/DDBJ databases">
        <title>Shewanella sp. YLB-06 whole genomic sequence.</title>
        <authorList>
            <person name="Yu L."/>
        </authorList>
    </citation>
    <scope>NUCLEOTIDE SEQUENCE [LARGE SCALE GENOMIC DNA]</scope>
    <source>
        <strain evidence="2 3">YLB-06</strain>
    </source>
</reference>
<dbReference type="Proteomes" id="UP000315947">
    <property type="component" value="Chromosome"/>
</dbReference>
<feature type="transmembrane region" description="Helical" evidence="1">
    <location>
        <begin position="46"/>
        <end position="66"/>
    </location>
</feature>
<evidence type="ECO:0000256" key="1">
    <source>
        <dbReference type="SAM" id="Phobius"/>
    </source>
</evidence>
<dbReference type="EMBL" id="CP041614">
    <property type="protein sequence ID" value="QDO85190.1"/>
    <property type="molecule type" value="Genomic_DNA"/>
</dbReference>
<keyword evidence="1" id="KW-0812">Transmembrane</keyword>
<sequence>MNFKRVEIYFYAVLVLAMSMKFGVAFESLTLNFGVVTINNLTIPKSTLVVNGLTLVLGLACLVFNFKVVKTEQHTASQSHKKLIGYVNQKLQAVTGNTRDRVFQATLLGCSKPTVNTGAWTSYRAARVPVIIDIPFEILLAVKLESWTLAIIKSAHAWLVPILATISLIVVI</sequence>
<proteinExistence type="predicted"/>
<keyword evidence="1" id="KW-0472">Membrane</keyword>
<gene>
    <name evidence="2" type="ORF">FM037_20555</name>
</gene>
<keyword evidence="3" id="KW-1185">Reference proteome</keyword>
<name>A0ABX5X1H3_9GAMM</name>
<feature type="transmembrane region" description="Helical" evidence="1">
    <location>
        <begin position="7"/>
        <end position="26"/>
    </location>
</feature>
<dbReference type="RefSeq" id="WP_144047535.1">
    <property type="nucleotide sequence ID" value="NZ_CP041614.1"/>
</dbReference>
<evidence type="ECO:0000313" key="2">
    <source>
        <dbReference type="EMBL" id="QDO85190.1"/>
    </source>
</evidence>
<keyword evidence="1" id="KW-1133">Transmembrane helix</keyword>
<accession>A0ABX5X1H3</accession>